<feature type="transmembrane region" description="Helical" evidence="3">
    <location>
        <begin position="193"/>
        <end position="224"/>
    </location>
</feature>
<evidence type="ECO:0000256" key="1">
    <source>
        <dbReference type="ARBA" id="ARBA00022729"/>
    </source>
</evidence>
<dbReference type="SUPFAM" id="SSF48452">
    <property type="entry name" value="TPR-like"/>
    <property type="match status" value="1"/>
</dbReference>
<feature type="transmembrane region" description="Helical" evidence="3">
    <location>
        <begin position="682"/>
        <end position="701"/>
    </location>
</feature>
<gene>
    <name evidence="6" type="ORF">H8E19_02900</name>
</gene>
<accession>A0A8J6MYQ5</accession>
<feature type="transmembrane region" description="Helical" evidence="3">
    <location>
        <begin position="110"/>
        <end position="127"/>
    </location>
</feature>
<evidence type="ECO:0000259" key="5">
    <source>
        <dbReference type="Pfam" id="PF13525"/>
    </source>
</evidence>
<feature type="transmembrane region" description="Helical" evidence="3">
    <location>
        <begin position="87"/>
        <end position="103"/>
    </location>
</feature>
<comment type="caution">
    <text evidence="6">The sequence shown here is derived from an EMBL/GenBank/DDBJ whole genome shotgun (WGS) entry which is preliminary data.</text>
</comment>
<dbReference type="Pfam" id="PF10131">
    <property type="entry name" value="PTPS_related"/>
    <property type="match status" value="1"/>
</dbReference>
<feature type="transmembrane region" description="Helical" evidence="3">
    <location>
        <begin position="16"/>
        <end position="34"/>
    </location>
</feature>
<evidence type="ECO:0000313" key="7">
    <source>
        <dbReference type="Proteomes" id="UP000650524"/>
    </source>
</evidence>
<evidence type="ECO:0000256" key="3">
    <source>
        <dbReference type="SAM" id="Phobius"/>
    </source>
</evidence>
<dbReference type="EMBL" id="JACNJD010000124">
    <property type="protein sequence ID" value="MBC8176326.1"/>
    <property type="molecule type" value="Genomic_DNA"/>
</dbReference>
<keyword evidence="3" id="KW-0812">Transmembrane</keyword>
<keyword evidence="3" id="KW-1133">Transmembrane helix</keyword>
<organism evidence="6 7">
    <name type="scientific">Candidatus Desulfacyla euxinica</name>
    <dbReference type="NCBI Taxonomy" id="2841693"/>
    <lineage>
        <taxon>Bacteria</taxon>
        <taxon>Deltaproteobacteria</taxon>
        <taxon>Candidatus Desulfacyla</taxon>
    </lineage>
</organism>
<dbReference type="PROSITE" id="PS50005">
    <property type="entry name" value="TPR"/>
    <property type="match status" value="2"/>
</dbReference>
<dbReference type="AlphaFoldDB" id="A0A8J6MYQ5"/>
<dbReference type="Gene3D" id="1.25.40.10">
    <property type="entry name" value="Tetratricopeptide repeat domain"/>
    <property type="match status" value="1"/>
</dbReference>
<feature type="repeat" description="TPR" evidence="2">
    <location>
        <begin position="745"/>
        <end position="778"/>
    </location>
</feature>
<proteinExistence type="predicted"/>
<feature type="transmembrane region" description="Helical" evidence="3">
    <location>
        <begin position="316"/>
        <end position="336"/>
    </location>
</feature>
<dbReference type="InterPro" id="IPR039565">
    <property type="entry name" value="BamD-like"/>
</dbReference>
<feature type="transmembrane region" description="Helical" evidence="3">
    <location>
        <begin position="342"/>
        <end position="360"/>
    </location>
</feature>
<dbReference type="InterPro" id="IPR011990">
    <property type="entry name" value="TPR-like_helical_dom_sf"/>
</dbReference>
<dbReference type="SMART" id="SM00028">
    <property type="entry name" value="TPR"/>
    <property type="match status" value="2"/>
</dbReference>
<keyword evidence="2" id="KW-0802">TPR repeat</keyword>
<feature type="transmembrane region" description="Helical" evidence="3">
    <location>
        <begin position="367"/>
        <end position="383"/>
    </location>
</feature>
<dbReference type="Proteomes" id="UP000650524">
    <property type="component" value="Unassembled WGS sequence"/>
</dbReference>
<protein>
    <submittedName>
        <fullName evidence="6">Tetratricopeptide repeat protein</fullName>
    </submittedName>
</protein>
<feature type="transmembrane region" description="Helical" evidence="3">
    <location>
        <begin position="236"/>
        <end position="260"/>
    </location>
</feature>
<feature type="transmembrane region" description="Helical" evidence="3">
    <location>
        <begin position="280"/>
        <end position="304"/>
    </location>
</feature>
<feature type="transmembrane region" description="Helical" evidence="3">
    <location>
        <begin position="133"/>
        <end position="150"/>
    </location>
</feature>
<evidence type="ECO:0000259" key="4">
    <source>
        <dbReference type="Pfam" id="PF10131"/>
    </source>
</evidence>
<keyword evidence="3" id="KW-0472">Membrane</keyword>
<feature type="domain" description="Outer membrane lipoprotein BamD-like" evidence="5">
    <location>
        <begin position="749"/>
        <end position="866"/>
    </location>
</feature>
<evidence type="ECO:0000256" key="2">
    <source>
        <dbReference type="PROSITE-ProRule" id="PRU00339"/>
    </source>
</evidence>
<evidence type="ECO:0000313" key="6">
    <source>
        <dbReference type="EMBL" id="MBC8176326.1"/>
    </source>
</evidence>
<sequence>MIRKEADSKIRKRKTLIIDLVMMGAIFSFLLCYFEPHLLFSKTITTGGDTGSHYYTAEYLKNYLLPRMKVSGWCQGNLAGFPMLQNYFPFPFFLMALLSWVIPLQISFKLITVLGTFLLPPCTYLFFRLLKQPFPVPVMAAVFTLPFLFMEGNSMWGGNIPSTLAGTFCYSLGFALAILWFGLLYRAITDQKGWVGCAILLAMVGLCHGYTLLFAVFASLFFVFTRKKVGPNVRTLAQIYILAFFLMAFWLLPLIIFLPYTTRFSILWIFFNLQQIGREIFPVILYPFIILGVLGLFAAILKNVRSSQALIMKPWIYVWFLAFCGVALYWVGYRIGVVDIRFLPFLQFFLIVAGAIVFSLAASHKKVSVLVALIAIILTFLWVDDRETFIRNWIRSNYTGFESKRLWAPFISVNRFLKGSPGDPRVVYEHSMVHQGAGTVRAFESLPLFSGRSTLEGVYIQGSLSVPFIFYLQSEISRKASTPIPDYNYSRFNLQRGFEHLKLFNVGELIVAEAETREAIKGFPGFEFRYRAGPYEIYELETGSKRYVEPLKYKPVLVTKGDWRRLFYKWFRLGDLAVPIVFKNEVEDGDKLRFHIMETPAVRKLPKESLQGYGLVQETVREEEIVIEGASPGKPLMVKISYHPNWKVEGAGKIYLVSPAFMLIYPESSKVRLYFGRTWPDYVGASMTALGILFILLASVYDMSGIRDRMSNWFDRHCLRGFLVFMGIAVVAAAYYLIRLSPEFPVLSYNKGIQYFTQKDFSKARQYFKEVLQRFPQTLIVDQAAYHYAMCFFREKEWDRTIRALESLLEDYPETGRAGEVLYHMGLCYMKLGKIGDAREYFSRTVNEFPDQVWAQFAKDRLKEIQGR</sequence>
<keyword evidence="1" id="KW-0732">Signal</keyword>
<name>A0A8J6MYQ5_9DELT</name>
<dbReference type="InterPro" id="IPR019734">
    <property type="entry name" value="TPR_rpt"/>
</dbReference>
<feature type="domain" description="Membrane protein 6-pyruvoyl-tetrahydropterin synthase-related" evidence="4">
    <location>
        <begin position="86"/>
        <end position="541"/>
    </location>
</feature>
<feature type="transmembrane region" description="Helical" evidence="3">
    <location>
        <begin position="162"/>
        <end position="181"/>
    </location>
</feature>
<dbReference type="InterPro" id="IPR018776">
    <property type="entry name" value="Membrane_prot_PTPS-rel_domain"/>
</dbReference>
<feature type="transmembrane region" description="Helical" evidence="3">
    <location>
        <begin position="721"/>
        <end position="738"/>
    </location>
</feature>
<dbReference type="Pfam" id="PF13525">
    <property type="entry name" value="YfiO"/>
    <property type="match status" value="1"/>
</dbReference>
<feature type="repeat" description="TPR" evidence="2">
    <location>
        <begin position="819"/>
        <end position="852"/>
    </location>
</feature>
<reference evidence="6 7" key="1">
    <citation type="submission" date="2020-08" db="EMBL/GenBank/DDBJ databases">
        <title>Bridging the membrane lipid divide: bacteria of the FCB group superphylum have the potential to synthesize archaeal ether lipids.</title>
        <authorList>
            <person name="Villanueva L."/>
            <person name="Von Meijenfeldt F.A.B."/>
            <person name="Westbye A.B."/>
            <person name="Yadav S."/>
            <person name="Hopmans E.C."/>
            <person name="Dutilh B.E."/>
            <person name="Sinninghe Damste J.S."/>
        </authorList>
    </citation>
    <scope>NUCLEOTIDE SEQUENCE [LARGE SCALE GENOMIC DNA]</scope>
    <source>
        <strain evidence="6">NIOZ-UU27</strain>
    </source>
</reference>